<feature type="chain" id="PRO_5013199274" evidence="4">
    <location>
        <begin position="19"/>
        <end position="263"/>
    </location>
</feature>
<dbReference type="GO" id="GO:0030288">
    <property type="term" value="C:outer membrane-bounded periplasmic space"/>
    <property type="evidence" value="ECO:0007669"/>
    <property type="project" value="TreeGrafter"/>
</dbReference>
<accession>A0A1K2HM79</accession>
<evidence type="ECO:0000256" key="3">
    <source>
        <dbReference type="ARBA" id="ARBA00022729"/>
    </source>
</evidence>
<protein>
    <submittedName>
        <fullName evidence="6">Polar amino acid transport system substrate-binding protein</fullName>
    </submittedName>
</protein>
<dbReference type="InterPro" id="IPR051455">
    <property type="entry name" value="Bact_solute-bind_prot3"/>
</dbReference>
<dbReference type="PANTHER" id="PTHR30085">
    <property type="entry name" value="AMINO ACID ABC TRANSPORTER PERMEASE"/>
    <property type="match status" value="1"/>
</dbReference>
<keyword evidence="3 4" id="KW-0732">Signal</keyword>
<evidence type="ECO:0000256" key="2">
    <source>
        <dbReference type="ARBA" id="ARBA00022448"/>
    </source>
</evidence>
<dbReference type="InterPro" id="IPR001638">
    <property type="entry name" value="Solute-binding_3/MltF_N"/>
</dbReference>
<dbReference type="RefSeq" id="WP_072429113.1">
    <property type="nucleotide sequence ID" value="NZ_FPKR01000010.1"/>
</dbReference>
<keyword evidence="7" id="KW-1185">Reference proteome</keyword>
<dbReference type="Pfam" id="PF00497">
    <property type="entry name" value="SBP_bac_3"/>
    <property type="match status" value="1"/>
</dbReference>
<evidence type="ECO:0000256" key="4">
    <source>
        <dbReference type="SAM" id="SignalP"/>
    </source>
</evidence>
<dbReference type="STRING" id="1121279.SAMN02745887_02608"/>
<keyword evidence="2" id="KW-0813">Transport</keyword>
<name>A0A1K2HM79_9NEIS</name>
<organism evidence="6 7">
    <name type="scientific">Chitinimonas taiwanensis DSM 18899</name>
    <dbReference type="NCBI Taxonomy" id="1121279"/>
    <lineage>
        <taxon>Bacteria</taxon>
        <taxon>Pseudomonadati</taxon>
        <taxon>Pseudomonadota</taxon>
        <taxon>Betaproteobacteria</taxon>
        <taxon>Neisseriales</taxon>
        <taxon>Chitinibacteraceae</taxon>
        <taxon>Chitinimonas</taxon>
    </lineage>
</organism>
<gene>
    <name evidence="6" type="ORF">SAMN02745887_02608</name>
</gene>
<proteinExistence type="inferred from homology"/>
<comment type="similarity">
    <text evidence="1">Belongs to the bacterial solute-binding protein 3 family.</text>
</comment>
<evidence type="ECO:0000259" key="5">
    <source>
        <dbReference type="SMART" id="SM00062"/>
    </source>
</evidence>
<dbReference type="GO" id="GO:0005576">
    <property type="term" value="C:extracellular region"/>
    <property type="evidence" value="ECO:0007669"/>
    <property type="project" value="TreeGrafter"/>
</dbReference>
<evidence type="ECO:0000256" key="1">
    <source>
        <dbReference type="ARBA" id="ARBA00010333"/>
    </source>
</evidence>
<dbReference type="Proteomes" id="UP000186513">
    <property type="component" value="Unassembled WGS sequence"/>
</dbReference>
<sequence length="263" mass="28530">MKILLTLLATSLAIGAHADDLDKIRAKGEVIIGVRDSSPPFGFFDKSHGTVSGYDIDFANYVVRKLGVKPVFKTVDPADRIKALKDGRVDLVFASLAKNAEREKEVDFSVGYYVSTQKLVAKKGQFKGLLQLDQMTVCAPTGTTNARYLKDLSQTVKVVALADYAESFNALRDGRCEAVSGPEATLLGNLSKMPNKQAYEVPDVPIASEALGVGIRKGEKRLQQAVNEALADAETTGEAAKIYDRWFGTGAAVQLPRSFRISR</sequence>
<dbReference type="EMBL" id="FPKR01000010">
    <property type="protein sequence ID" value="SFZ77811.1"/>
    <property type="molecule type" value="Genomic_DNA"/>
</dbReference>
<feature type="signal peptide" evidence="4">
    <location>
        <begin position="1"/>
        <end position="18"/>
    </location>
</feature>
<evidence type="ECO:0000313" key="7">
    <source>
        <dbReference type="Proteomes" id="UP000186513"/>
    </source>
</evidence>
<dbReference type="PANTHER" id="PTHR30085:SF6">
    <property type="entry name" value="ABC TRANSPORTER GLUTAMINE-BINDING PROTEIN GLNH"/>
    <property type="match status" value="1"/>
</dbReference>
<dbReference type="GO" id="GO:0006865">
    <property type="term" value="P:amino acid transport"/>
    <property type="evidence" value="ECO:0007669"/>
    <property type="project" value="TreeGrafter"/>
</dbReference>
<reference evidence="6 7" key="1">
    <citation type="submission" date="2016-11" db="EMBL/GenBank/DDBJ databases">
        <authorList>
            <person name="Jaros S."/>
            <person name="Januszkiewicz K."/>
            <person name="Wedrychowicz H."/>
        </authorList>
    </citation>
    <scope>NUCLEOTIDE SEQUENCE [LARGE SCALE GENOMIC DNA]</scope>
    <source>
        <strain evidence="6 7">DSM 18899</strain>
    </source>
</reference>
<dbReference type="SUPFAM" id="SSF53850">
    <property type="entry name" value="Periplasmic binding protein-like II"/>
    <property type="match status" value="1"/>
</dbReference>
<dbReference type="SMART" id="SM00062">
    <property type="entry name" value="PBPb"/>
    <property type="match status" value="1"/>
</dbReference>
<dbReference type="AlphaFoldDB" id="A0A1K2HM79"/>
<evidence type="ECO:0000313" key="6">
    <source>
        <dbReference type="EMBL" id="SFZ77811.1"/>
    </source>
</evidence>
<feature type="domain" description="Solute-binding protein family 3/N-terminal" evidence="5">
    <location>
        <begin position="29"/>
        <end position="250"/>
    </location>
</feature>
<dbReference type="Gene3D" id="3.40.190.10">
    <property type="entry name" value="Periplasmic binding protein-like II"/>
    <property type="match status" value="2"/>
</dbReference>